<dbReference type="Gene3D" id="3.30.465.10">
    <property type="match status" value="1"/>
</dbReference>
<feature type="domain" description="FAD-binding PCMH-type" evidence="6">
    <location>
        <begin position="37"/>
        <end position="205"/>
    </location>
</feature>
<dbReference type="PROSITE" id="PS51387">
    <property type="entry name" value="FAD_PCMH"/>
    <property type="match status" value="1"/>
</dbReference>
<protein>
    <submittedName>
        <fullName evidence="7">FAD-binding oxidoreductase</fullName>
    </submittedName>
</protein>
<dbReference type="Pfam" id="PF01565">
    <property type="entry name" value="FAD_binding_4"/>
    <property type="match status" value="1"/>
</dbReference>
<evidence type="ECO:0000256" key="2">
    <source>
        <dbReference type="ARBA" id="ARBA00005466"/>
    </source>
</evidence>
<dbReference type="InterPro" id="IPR006093">
    <property type="entry name" value="Oxy_OxRdtase_FAD_BS"/>
</dbReference>
<name>A0ABW5GIG2_9PSEU</name>
<dbReference type="EMBL" id="JBHUKU010000009">
    <property type="protein sequence ID" value="MFD2460646.1"/>
    <property type="molecule type" value="Genomic_DNA"/>
</dbReference>
<evidence type="ECO:0000313" key="8">
    <source>
        <dbReference type="Proteomes" id="UP001597419"/>
    </source>
</evidence>
<dbReference type="InterPro" id="IPR036318">
    <property type="entry name" value="FAD-bd_PCMH-like_sf"/>
</dbReference>
<dbReference type="SUPFAM" id="SSF56176">
    <property type="entry name" value="FAD-binding/transporter-associated domain-like"/>
    <property type="match status" value="1"/>
</dbReference>
<keyword evidence="8" id="KW-1185">Reference proteome</keyword>
<evidence type="ECO:0000313" key="7">
    <source>
        <dbReference type="EMBL" id="MFD2460646.1"/>
    </source>
</evidence>
<dbReference type="PANTHER" id="PTHR42973:SF39">
    <property type="entry name" value="FAD-BINDING PCMH-TYPE DOMAIN-CONTAINING PROTEIN"/>
    <property type="match status" value="1"/>
</dbReference>
<comment type="cofactor">
    <cofactor evidence="1">
        <name>FAD</name>
        <dbReference type="ChEBI" id="CHEBI:57692"/>
    </cofactor>
</comment>
<dbReference type="InterPro" id="IPR016169">
    <property type="entry name" value="FAD-bd_PCMH_sub2"/>
</dbReference>
<comment type="similarity">
    <text evidence="2">Belongs to the oxygen-dependent FAD-linked oxidoreductase family.</text>
</comment>
<evidence type="ECO:0000256" key="3">
    <source>
        <dbReference type="ARBA" id="ARBA00022630"/>
    </source>
</evidence>
<evidence type="ECO:0000256" key="5">
    <source>
        <dbReference type="ARBA" id="ARBA00023002"/>
    </source>
</evidence>
<evidence type="ECO:0000259" key="6">
    <source>
        <dbReference type="PROSITE" id="PS51387"/>
    </source>
</evidence>
<comment type="caution">
    <text evidence="7">The sequence shown here is derived from an EMBL/GenBank/DDBJ whole genome shotgun (WGS) entry which is preliminary data.</text>
</comment>
<dbReference type="PANTHER" id="PTHR42973">
    <property type="entry name" value="BINDING OXIDOREDUCTASE, PUTATIVE (AFU_ORTHOLOGUE AFUA_1G17690)-RELATED"/>
    <property type="match status" value="1"/>
</dbReference>
<organism evidence="7 8">
    <name type="scientific">Amycolatopsis samaneae</name>
    <dbReference type="NCBI Taxonomy" id="664691"/>
    <lineage>
        <taxon>Bacteria</taxon>
        <taxon>Bacillati</taxon>
        <taxon>Actinomycetota</taxon>
        <taxon>Actinomycetes</taxon>
        <taxon>Pseudonocardiales</taxon>
        <taxon>Pseudonocardiaceae</taxon>
        <taxon>Amycolatopsis</taxon>
    </lineage>
</organism>
<keyword evidence="5" id="KW-0560">Oxidoreductase</keyword>
<accession>A0ABW5GIG2</accession>
<dbReference type="Gene3D" id="3.30.43.10">
    <property type="entry name" value="Uridine Diphospho-n-acetylenolpyruvylglucosamine Reductase, domain 2"/>
    <property type="match status" value="1"/>
</dbReference>
<dbReference type="PROSITE" id="PS00862">
    <property type="entry name" value="OX2_COVAL_FAD"/>
    <property type="match status" value="1"/>
</dbReference>
<proteinExistence type="inferred from homology"/>
<dbReference type="InterPro" id="IPR016167">
    <property type="entry name" value="FAD-bd_PCMH_sub1"/>
</dbReference>
<evidence type="ECO:0000256" key="4">
    <source>
        <dbReference type="ARBA" id="ARBA00022827"/>
    </source>
</evidence>
<dbReference type="InterPro" id="IPR012951">
    <property type="entry name" value="BBE"/>
</dbReference>
<gene>
    <name evidence="7" type="ORF">ACFSYJ_18725</name>
</gene>
<dbReference type="InterPro" id="IPR006094">
    <property type="entry name" value="Oxid_FAD_bind_N"/>
</dbReference>
<evidence type="ECO:0000256" key="1">
    <source>
        <dbReference type="ARBA" id="ARBA00001974"/>
    </source>
</evidence>
<dbReference type="Pfam" id="PF08031">
    <property type="entry name" value="BBE"/>
    <property type="match status" value="1"/>
</dbReference>
<dbReference type="InterPro" id="IPR016166">
    <property type="entry name" value="FAD-bd_PCMH"/>
</dbReference>
<dbReference type="InterPro" id="IPR050416">
    <property type="entry name" value="FAD-linked_Oxidoreductase"/>
</dbReference>
<sequence length="448" mass="47014">MTRVSEITTLAGQVRGPVFQPGQDGYAEEVAGFQTGVPSSPAVVVGATEADDVAAAVRYAAAHGLPVVVQSTGHGLVTGADGGVLVSTRRMTAVEIDPASSTARAEAGVHWGAVIAAAAEHGLAPLSGSAPDVGVVGYTLGGGFSLLGRKYGRAAEQVRALDVVTADGELRHVTAETEPDLFGALLGGRDNFGIVTALEFGLVPVTTLYGGGLYFGPDQLGDVLRGWRDWAATAPDEVTTSVAMVPMPDLPMVPEPLRGKHIAQIRVAYLGDAAAGERLVEPLRAIGPRLIDSLAEMPFTESGSIASEPPHPHAYRGDNTTTGELTDPMIDTILELAGPDAPVETVLLVDLLGGGYTRWNDAARFTVRALSIVDDETADEVRAAHRKLFTALRPWSTGKLLTFVYGEHDPHEQAPAVFGETGLRELAGLKAKYDPANTFRLSHNILPR</sequence>
<dbReference type="RefSeq" id="WP_345393968.1">
    <property type="nucleotide sequence ID" value="NZ_BAABHG010000006.1"/>
</dbReference>
<keyword evidence="4" id="KW-0274">FAD</keyword>
<reference evidence="8" key="1">
    <citation type="journal article" date="2019" name="Int. J. Syst. Evol. Microbiol.">
        <title>The Global Catalogue of Microorganisms (GCM) 10K type strain sequencing project: providing services to taxonomists for standard genome sequencing and annotation.</title>
        <authorList>
            <consortium name="The Broad Institute Genomics Platform"/>
            <consortium name="The Broad Institute Genome Sequencing Center for Infectious Disease"/>
            <person name="Wu L."/>
            <person name="Ma J."/>
        </authorList>
    </citation>
    <scope>NUCLEOTIDE SEQUENCE [LARGE SCALE GENOMIC DNA]</scope>
    <source>
        <strain evidence="8">CGMCC 4.7643</strain>
    </source>
</reference>
<keyword evidence="3" id="KW-0285">Flavoprotein</keyword>
<dbReference type="Proteomes" id="UP001597419">
    <property type="component" value="Unassembled WGS sequence"/>
</dbReference>
<dbReference type="Gene3D" id="3.40.462.20">
    <property type="match status" value="1"/>
</dbReference>